<gene>
    <name evidence="5" type="primary">rpmC</name>
    <name evidence="6" type="ORF">J2Z76_003197</name>
</gene>
<sequence length="71" mass="8325">MVKQMKAKELRDKSVNELNQSVVDLKTELFNLRFQLATGELDNPMRINKVKKDIARVKTILRERELNINAQ</sequence>
<comment type="similarity">
    <text evidence="1 5">Belongs to the universal ribosomal protein uL29 family.</text>
</comment>
<keyword evidence="7" id="KW-1185">Reference proteome</keyword>
<dbReference type="CDD" id="cd00427">
    <property type="entry name" value="Ribosomal_L29_HIP"/>
    <property type="match status" value="1"/>
</dbReference>
<proteinExistence type="inferred from homology"/>
<name>A0ABS4GIW9_9FIRM</name>
<dbReference type="InterPro" id="IPR001854">
    <property type="entry name" value="Ribosomal_uL29"/>
</dbReference>
<dbReference type="InterPro" id="IPR050063">
    <property type="entry name" value="Ribosomal_protein_uL29"/>
</dbReference>
<dbReference type="InterPro" id="IPR036049">
    <property type="entry name" value="Ribosomal_uL29_sf"/>
</dbReference>
<dbReference type="PANTHER" id="PTHR10916:SF0">
    <property type="entry name" value="LARGE RIBOSOMAL SUBUNIT PROTEIN UL29C"/>
    <property type="match status" value="1"/>
</dbReference>
<evidence type="ECO:0000313" key="6">
    <source>
        <dbReference type="EMBL" id="MBP1927300.1"/>
    </source>
</evidence>
<accession>A0ABS4GIW9</accession>
<dbReference type="EMBL" id="JAGGKS010000011">
    <property type="protein sequence ID" value="MBP1927300.1"/>
    <property type="molecule type" value="Genomic_DNA"/>
</dbReference>
<dbReference type="Gene3D" id="1.10.287.310">
    <property type="match status" value="1"/>
</dbReference>
<dbReference type="PROSITE" id="PS00579">
    <property type="entry name" value="RIBOSOMAL_L29"/>
    <property type="match status" value="1"/>
</dbReference>
<dbReference type="HAMAP" id="MF_00374">
    <property type="entry name" value="Ribosomal_uL29"/>
    <property type="match status" value="1"/>
</dbReference>
<evidence type="ECO:0000256" key="5">
    <source>
        <dbReference type="HAMAP-Rule" id="MF_00374"/>
    </source>
</evidence>
<dbReference type="GO" id="GO:0005840">
    <property type="term" value="C:ribosome"/>
    <property type="evidence" value="ECO:0007669"/>
    <property type="project" value="UniProtKB-KW"/>
</dbReference>
<dbReference type="SUPFAM" id="SSF46561">
    <property type="entry name" value="Ribosomal protein L29 (L29p)"/>
    <property type="match status" value="1"/>
</dbReference>
<comment type="caution">
    <text evidence="6">The sequence shown here is derived from an EMBL/GenBank/DDBJ whole genome shotgun (WGS) entry which is preliminary data.</text>
</comment>
<protein>
    <recommendedName>
        <fullName evidence="4 5">Large ribosomal subunit protein uL29</fullName>
    </recommendedName>
</protein>
<dbReference type="NCBIfam" id="TIGR00012">
    <property type="entry name" value="L29"/>
    <property type="match status" value="1"/>
</dbReference>
<keyword evidence="3 5" id="KW-0687">Ribonucleoprotein</keyword>
<evidence type="ECO:0000313" key="7">
    <source>
        <dbReference type="Proteomes" id="UP001519342"/>
    </source>
</evidence>
<dbReference type="Pfam" id="PF00831">
    <property type="entry name" value="Ribosomal_L29"/>
    <property type="match status" value="1"/>
</dbReference>
<evidence type="ECO:0000256" key="2">
    <source>
        <dbReference type="ARBA" id="ARBA00022980"/>
    </source>
</evidence>
<organism evidence="6 7">
    <name type="scientific">Sedimentibacter acidaminivorans</name>
    <dbReference type="NCBI Taxonomy" id="913099"/>
    <lineage>
        <taxon>Bacteria</taxon>
        <taxon>Bacillati</taxon>
        <taxon>Bacillota</taxon>
        <taxon>Tissierellia</taxon>
        <taxon>Sedimentibacter</taxon>
    </lineage>
</organism>
<dbReference type="Proteomes" id="UP001519342">
    <property type="component" value="Unassembled WGS sequence"/>
</dbReference>
<keyword evidence="2 5" id="KW-0689">Ribosomal protein</keyword>
<dbReference type="InterPro" id="IPR018254">
    <property type="entry name" value="Ribosomal_uL29_CS"/>
</dbReference>
<evidence type="ECO:0000256" key="1">
    <source>
        <dbReference type="ARBA" id="ARBA00009254"/>
    </source>
</evidence>
<dbReference type="PANTHER" id="PTHR10916">
    <property type="entry name" value="60S RIBOSOMAL PROTEIN L35/50S RIBOSOMAL PROTEIN L29"/>
    <property type="match status" value="1"/>
</dbReference>
<evidence type="ECO:0000256" key="3">
    <source>
        <dbReference type="ARBA" id="ARBA00023274"/>
    </source>
</evidence>
<reference evidence="6 7" key="1">
    <citation type="submission" date="2021-03" db="EMBL/GenBank/DDBJ databases">
        <title>Genomic Encyclopedia of Type Strains, Phase IV (KMG-IV): sequencing the most valuable type-strain genomes for metagenomic binning, comparative biology and taxonomic classification.</title>
        <authorList>
            <person name="Goeker M."/>
        </authorList>
    </citation>
    <scope>NUCLEOTIDE SEQUENCE [LARGE SCALE GENOMIC DNA]</scope>
    <source>
        <strain evidence="6 7">DSM 24004</strain>
    </source>
</reference>
<evidence type="ECO:0000256" key="4">
    <source>
        <dbReference type="ARBA" id="ARBA00035204"/>
    </source>
</evidence>